<dbReference type="EMBL" id="QRXR01000007">
    <property type="protein sequence ID" value="RGU26452.1"/>
    <property type="molecule type" value="Genomic_DNA"/>
</dbReference>
<dbReference type="EMBL" id="QSTP01000006">
    <property type="protein sequence ID" value="RGM71816.1"/>
    <property type="molecule type" value="Genomic_DNA"/>
</dbReference>
<gene>
    <name evidence="17" type="ORF">DW001_10845</name>
    <name evidence="16" type="ORF">DW038_03030</name>
    <name evidence="15" type="ORF">DW775_11335</name>
    <name evidence="14" type="ORF">DW848_11015</name>
    <name evidence="13" type="ORF">DW948_10505</name>
    <name evidence="12" type="ORF">DW975_09770</name>
    <name evidence="10" type="ORF">DWW89_05670</name>
    <name evidence="11" type="ORF">DXA03_08945</name>
    <name evidence="9" type="ORF">DXB99_07330</name>
    <name evidence="8" type="ORF">DXC13_06285</name>
    <name evidence="7" type="ORF">DXD95_10930</name>
    <name evidence="6" type="ORF">LD38_03815</name>
</gene>
<dbReference type="GO" id="GO:0003677">
    <property type="term" value="F:DNA binding"/>
    <property type="evidence" value="ECO:0007669"/>
    <property type="project" value="UniProtKB-KW"/>
</dbReference>
<evidence type="ECO:0000313" key="20">
    <source>
        <dbReference type="Proteomes" id="UP000260717"/>
    </source>
</evidence>
<dbReference type="EMBL" id="QSFB01000015">
    <property type="protein sequence ID" value="RHA11898.1"/>
    <property type="molecule type" value="Genomic_DNA"/>
</dbReference>
<evidence type="ECO:0000313" key="17">
    <source>
        <dbReference type="EMBL" id="RHL77765.1"/>
    </source>
</evidence>
<evidence type="ECO:0000313" key="24">
    <source>
        <dbReference type="Proteomes" id="UP000283765"/>
    </source>
</evidence>
<dbReference type="Proteomes" id="UP000283765">
    <property type="component" value="Unassembled WGS sequence"/>
</dbReference>
<dbReference type="EMBL" id="QSTI01000007">
    <property type="protein sequence ID" value="RGM50725.1"/>
    <property type="molecule type" value="Genomic_DNA"/>
</dbReference>
<comment type="function">
    <text evidence="2">May play the central regulatory role in sporulation. It may be an element of the effector pathway responsible for the activation of sporulation genes in response to nutritional stress. Spo0A may act in concert with spo0H (a sigma factor) to control the expression of some genes that are critical to the sporulation process.</text>
</comment>
<protein>
    <recommendedName>
        <fullName evidence="1">Stage 0 sporulation protein A homolog</fullName>
    </recommendedName>
</protein>
<dbReference type="RefSeq" id="WP_109257403.1">
    <property type="nucleotide sequence ID" value="NZ_JADMPC010000013.1"/>
</dbReference>
<dbReference type="InterPro" id="IPR011006">
    <property type="entry name" value="CheY-like_superfamily"/>
</dbReference>
<dbReference type="Proteomes" id="UP000283431">
    <property type="component" value="Unassembled WGS sequence"/>
</dbReference>
<dbReference type="EMBL" id="JRFS01000004">
    <property type="protein sequence ID" value="PWE84496.1"/>
    <property type="molecule type" value="Genomic_DNA"/>
</dbReference>
<dbReference type="PANTHER" id="PTHR37299">
    <property type="entry name" value="TRANSCRIPTIONAL REGULATOR-RELATED"/>
    <property type="match status" value="1"/>
</dbReference>
<dbReference type="AlphaFoldDB" id="A0A2U2EIZ7"/>
<dbReference type="EMBL" id="QSDV01000014">
    <property type="protein sequence ID" value="RGZ17909.1"/>
    <property type="molecule type" value="Genomic_DNA"/>
</dbReference>
<evidence type="ECO:0000259" key="4">
    <source>
        <dbReference type="PROSITE" id="PS50110"/>
    </source>
</evidence>
<organism evidence="6 18">
    <name type="scientific">Agathobacter rectalis</name>
    <dbReference type="NCBI Taxonomy" id="39491"/>
    <lineage>
        <taxon>Bacteria</taxon>
        <taxon>Bacillati</taxon>
        <taxon>Bacillota</taxon>
        <taxon>Clostridia</taxon>
        <taxon>Lachnospirales</taxon>
        <taxon>Lachnospiraceae</taxon>
        <taxon>Agathobacter</taxon>
    </lineage>
</organism>
<dbReference type="Gene3D" id="3.40.50.2300">
    <property type="match status" value="1"/>
</dbReference>
<evidence type="ECO:0000256" key="1">
    <source>
        <dbReference type="ARBA" id="ARBA00018672"/>
    </source>
</evidence>
<evidence type="ECO:0000313" key="23">
    <source>
        <dbReference type="Proteomes" id="UP000283431"/>
    </source>
</evidence>
<evidence type="ECO:0000313" key="9">
    <source>
        <dbReference type="EMBL" id="RGM71816.1"/>
    </source>
</evidence>
<dbReference type="Proteomes" id="UP000286341">
    <property type="component" value="Unassembled WGS sequence"/>
</dbReference>
<evidence type="ECO:0000313" key="8">
    <source>
        <dbReference type="EMBL" id="RGM50725.1"/>
    </source>
</evidence>
<dbReference type="EMBL" id="QROF01000002">
    <property type="protein sequence ID" value="RHL06924.1"/>
    <property type="molecule type" value="Genomic_DNA"/>
</dbReference>
<evidence type="ECO:0000313" key="22">
    <source>
        <dbReference type="Proteomes" id="UP000266698"/>
    </source>
</evidence>
<dbReference type="SMART" id="SM00448">
    <property type="entry name" value="REC"/>
    <property type="match status" value="1"/>
</dbReference>
<dbReference type="EMBL" id="QSEN01000016">
    <property type="protein sequence ID" value="RGZ74798.1"/>
    <property type="molecule type" value="Genomic_DNA"/>
</dbReference>
<dbReference type="Pfam" id="PF04397">
    <property type="entry name" value="LytTR"/>
    <property type="match status" value="1"/>
</dbReference>
<evidence type="ECO:0000313" key="27">
    <source>
        <dbReference type="Proteomes" id="UP000286104"/>
    </source>
</evidence>
<dbReference type="Pfam" id="PF00072">
    <property type="entry name" value="Response_reg"/>
    <property type="match status" value="1"/>
</dbReference>
<dbReference type="Proteomes" id="UP000260758">
    <property type="component" value="Unassembled WGS sequence"/>
</dbReference>
<name>A0A2U2EIZ7_9FIRM</name>
<sequence>MNLNIAICDDDTNDIAIIKKNILQYTIETDNNIVVSSYFSASDLLSDYKNHLYQIVLLDIEMPDINGMELAKQLRDMDDDLFIVFTTSYPEYMYESFEVQPFQFITKPIDYTAISKLFNDIIKKINRNSKSIVIIDTDGEKNFVPLNDLLYISSMKENKSHLRYQLTDSSLISKGTLSEVENLLSARGFVSPSRGFLVNLHQIRSINSTRLLLNNGIELPISRRRSKELQNIYSQHIIDIL</sequence>
<dbReference type="EMBL" id="QSOB01000015">
    <property type="protein sequence ID" value="RGI66825.1"/>
    <property type="molecule type" value="Genomic_DNA"/>
</dbReference>
<accession>A0A2U2EIZ7</accession>
<evidence type="ECO:0000313" key="25">
    <source>
        <dbReference type="Proteomes" id="UP000284835"/>
    </source>
</evidence>
<feature type="domain" description="HTH LytTR-type" evidence="5">
    <location>
        <begin position="144"/>
        <end position="235"/>
    </location>
</feature>
<reference evidence="6 18" key="1">
    <citation type="submission" date="2014-09" db="EMBL/GenBank/DDBJ databases">
        <title>Butyrate-producing bacteria isolated from human gut.</title>
        <authorList>
            <person name="Zhang Q."/>
            <person name="Zhao L."/>
        </authorList>
    </citation>
    <scope>NUCLEOTIDE SEQUENCE [LARGE SCALE GENOMIC DNA]</scope>
    <source>
        <strain evidence="6 18">R22</strain>
    </source>
</reference>
<dbReference type="InterPro" id="IPR046947">
    <property type="entry name" value="LytR-like"/>
</dbReference>
<dbReference type="SMART" id="SM00850">
    <property type="entry name" value="LytTR"/>
    <property type="match status" value="1"/>
</dbReference>
<evidence type="ECO:0000313" key="19">
    <source>
        <dbReference type="Proteomes" id="UP000260642"/>
    </source>
</evidence>
<dbReference type="EMBL" id="QSJS01000016">
    <property type="protein sequence ID" value="RHD92702.1"/>
    <property type="molecule type" value="Genomic_DNA"/>
</dbReference>
<evidence type="ECO:0000313" key="6">
    <source>
        <dbReference type="EMBL" id="PWE84496.1"/>
    </source>
</evidence>
<dbReference type="EMBL" id="QRPB01000013">
    <property type="protein sequence ID" value="RHL77765.1"/>
    <property type="molecule type" value="Genomic_DNA"/>
</dbReference>
<evidence type="ECO:0000313" key="10">
    <source>
        <dbReference type="EMBL" id="RGU26452.1"/>
    </source>
</evidence>
<dbReference type="Proteomes" id="UP000266698">
    <property type="component" value="Unassembled WGS sequence"/>
</dbReference>
<dbReference type="Gene3D" id="2.40.50.1020">
    <property type="entry name" value="LytTr DNA-binding domain"/>
    <property type="match status" value="1"/>
</dbReference>
<evidence type="ECO:0000313" key="7">
    <source>
        <dbReference type="EMBL" id="RGI66825.1"/>
    </source>
</evidence>
<dbReference type="Proteomes" id="UP000286104">
    <property type="component" value="Unassembled WGS sequence"/>
</dbReference>
<evidence type="ECO:0000313" key="29">
    <source>
        <dbReference type="Proteomes" id="UP000286341"/>
    </source>
</evidence>
<evidence type="ECO:0000313" key="21">
    <source>
        <dbReference type="Proteomes" id="UP000260758"/>
    </source>
</evidence>
<evidence type="ECO:0000256" key="3">
    <source>
        <dbReference type="PROSITE-ProRule" id="PRU00169"/>
    </source>
</evidence>
<dbReference type="Proteomes" id="UP000245905">
    <property type="component" value="Unassembled WGS sequence"/>
</dbReference>
<proteinExistence type="predicted"/>
<evidence type="ECO:0000313" key="15">
    <source>
        <dbReference type="EMBL" id="RHD92702.1"/>
    </source>
</evidence>
<dbReference type="PROSITE" id="PS50110">
    <property type="entry name" value="RESPONSE_REGULATORY"/>
    <property type="match status" value="1"/>
</dbReference>
<feature type="modified residue" description="4-aspartylphosphate" evidence="3">
    <location>
        <position position="59"/>
    </location>
</feature>
<dbReference type="Proteomes" id="UP000260717">
    <property type="component" value="Unassembled WGS sequence"/>
</dbReference>
<dbReference type="InterPro" id="IPR001789">
    <property type="entry name" value="Sig_transdc_resp-reg_receiver"/>
</dbReference>
<dbReference type="Proteomes" id="UP000286181">
    <property type="component" value="Unassembled WGS sequence"/>
</dbReference>
<dbReference type="InterPro" id="IPR007492">
    <property type="entry name" value="LytTR_DNA-bd_dom"/>
</dbReference>
<evidence type="ECO:0000313" key="18">
    <source>
        <dbReference type="Proteomes" id="UP000245905"/>
    </source>
</evidence>
<evidence type="ECO:0000313" key="13">
    <source>
        <dbReference type="EMBL" id="RHA11898.1"/>
    </source>
</evidence>
<reference evidence="19 20" key="2">
    <citation type="submission" date="2018-08" db="EMBL/GenBank/DDBJ databases">
        <title>A genome reference for cultivated species of the human gut microbiota.</title>
        <authorList>
            <person name="Zou Y."/>
            <person name="Xue W."/>
            <person name="Luo G."/>
        </authorList>
    </citation>
    <scope>NUCLEOTIDE SEQUENCE [LARGE SCALE GENOMIC DNA]</scope>
    <source>
        <strain evidence="10 24">AF17-27</strain>
        <strain evidence="17 22">AF36-2BH</strain>
        <strain evidence="16 28">AF39-14AC</strain>
        <strain evidence="15 25">AM30-13AC</strain>
        <strain evidence="14 27">AM36-3AA</strain>
        <strain evidence="13 29">AM44-1AT</strain>
        <strain evidence="12 23">AM48-7</strain>
        <strain evidence="11 26">AM54-25XD</strain>
        <strain evidence="9 21">OM07-13</strain>
        <strain evidence="8 20">OM08-12AT</strain>
        <strain evidence="7 19">TM10-3</strain>
    </source>
</reference>
<dbReference type="Proteomes" id="UP000285209">
    <property type="component" value="Unassembled WGS sequence"/>
</dbReference>
<comment type="caution">
    <text evidence="6">The sequence shown here is derived from an EMBL/GenBank/DDBJ whole genome shotgun (WGS) entry which is preliminary data.</text>
</comment>
<dbReference type="PROSITE" id="PS50930">
    <property type="entry name" value="HTH_LYTTR"/>
    <property type="match status" value="1"/>
</dbReference>
<feature type="domain" description="Response regulatory" evidence="4">
    <location>
        <begin position="4"/>
        <end position="122"/>
    </location>
</feature>
<evidence type="ECO:0000313" key="26">
    <source>
        <dbReference type="Proteomes" id="UP000285209"/>
    </source>
</evidence>
<dbReference type="EMBL" id="QSHU01000015">
    <property type="protein sequence ID" value="RHC38431.1"/>
    <property type="molecule type" value="Genomic_DNA"/>
</dbReference>
<keyword evidence="3" id="KW-0597">Phosphoprotein</keyword>
<evidence type="ECO:0000313" key="28">
    <source>
        <dbReference type="Proteomes" id="UP000286181"/>
    </source>
</evidence>
<evidence type="ECO:0000313" key="14">
    <source>
        <dbReference type="EMBL" id="RHC38431.1"/>
    </source>
</evidence>
<keyword evidence="7" id="KW-0238">DNA-binding</keyword>
<evidence type="ECO:0000313" key="11">
    <source>
        <dbReference type="EMBL" id="RGZ17909.1"/>
    </source>
</evidence>
<evidence type="ECO:0000259" key="5">
    <source>
        <dbReference type="PROSITE" id="PS50930"/>
    </source>
</evidence>
<dbReference type="PANTHER" id="PTHR37299:SF1">
    <property type="entry name" value="STAGE 0 SPORULATION PROTEIN A HOMOLOG"/>
    <property type="match status" value="1"/>
</dbReference>
<dbReference type="GO" id="GO:0000156">
    <property type="term" value="F:phosphorelay response regulator activity"/>
    <property type="evidence" value="ECO:0007669"/>
    <property type="project" value="InterPro"/>
</dbReference>
<dbReference type="SUPFAM" id="SSF52172">
    <property type="entry name" value="CheY-like"/>
    <property type="match status" value="1"/>
</dbReference>
<evidence type="ECO:0000313" key="12">
    <source>
        <dbReference type="EMBL" id="RGZ74798.1"/>
    </source>
</evidence>
<evidence type="ECO:0000256" key="2">
    <source>
        <dbReference type="ARBA" id="ARBA00024867"/>
    </source>
</evidence>
<evidence type="ECO:0000313" key="16">
    <source>
        <dbReference type="EMBL" id="RHL06924.1"/>
    </source>
</evidence>
<dbReference type="Proteomes" id="UP000260642">
    <property type="component" value="Unassembled WGS sequence"/>
</dbReference>
<dbReference type="Proteomes" id="UP000284835">
    <property type="component" value="Unassembled WGS sequence"/>
</dbReference>